<evidence type="ECO:0000313" key="1">
    <source>
        <dbReference type="EMBL" id="JAE30559.1"/>
    </source>
</evidence>
<name>A0A0A9H432_ARUDO</name>
<proteinExistence type="predicted"/>
<reference evidence="1" key="2">
    <citation type="journal article" date="2015" name="Data Brief">
        <title>Shoot transcriptome of the giant reed, Arundo donax.</title>
        <authorList>
            <person name="Barrero R.A."/>
            <person name="Guerrero F.D."/>
            <person name="Moolhuijzen P."/>
            <person name="Goolsby J.A."/>
            <person name="Tidwell J."/>
            <person name="Bellgard S.E."/>
            <person name="Bellgard M.I."/>
        </authorList>
    </citation>
    <scope>NUCLEOTIDE SEQUENCE</scope>
    <source>
        <tissue evidence="1">Shoot tissue taken approximately 20 cm above the soil surface</tissue>
    </source>
</reference>
<dbReference type="EMBL" id="GBRH01167337">
    <property type="protein sequence ID" value="JAE30559.1"/>
    <property type="molecule type" value="Transcribed_RNA"/>
</dbReference>
<sequence length="43" mass="4787">MIFFPYSVNGTCPKHDLVLTLASLPWCCPFTTTRYHSLVIVGG</sequence>
<dbReference type="EMBL" id="GBRH01199507">
    <property type="protein sequence ID" value="JAD98388.1"/>
    <property type="molecule type" value="Transcribed_RNA"/>
</dbReference>
<protein>
    <submittedName>
        <fullName evidence="1">Uncharacterized protein</fullName>
    </submittedName>
</protein>
<accession>A0A0A9H432</accession>
<reference evidence="1" key="1">
    <citation type="submission" date="2014-09" db="EMBL/GenBank/DDBJ databases">
        <authorList>
            <person name="Magalhaes I.L.F."/>
            <person name="Oliveira U."/>
            <person name="Santos F.R."/>
            <person name="Vidigal T.H.D.A."/>
            <person name="Brescovit A.D."/>
            <person name="Santos A.J."/>
        </authorList>
    </citation>
    <scope>NUCLEOTIDE SEQUENCE</scope>
    <source>
        <tissue evidence="1">Shoot tissue taken approximately 20 cm above the soil surface</tissue>
    </source>
</reference>
<organism evidence="1">
    <name type="scientific">Arundo donax</name>
    <name type="common">Giant reed</name>
    <name type="synonym">Donax arundinaceus</name>
    <dbReference type="NCBI Taxonomy" id="35708"/>
    <lineage>
        <taxon>Eukaryota</taxon>
        <taxon>Viridiplantae</taxon>
        <taxon>Streptophyta</taxon>
        <taxon>Embryophyta</taxon>
        <taxon>Tracheophyta</taxon>
        <taxon>Spermatophyta</taxon>
        <taxon>Magnoliopsida</taxon>
        <taxon>Liliopsida</taxon>
        <taxon>Poales</taxon>
        <taxon>Poaceae</taxon>
        <taxon>PACMAD clade</taxon>
        <taxon>Arundinoideae</taxon>
        <taxon>Arundineae</taxon>
        <taxon>Arundo</taxon>
    </lineage>
</organism>
<dbReference type="AlphaFoldDB" id="A0A0A9H432"/>